<dbReference type="EMBL" id="AHAT01017596">
    <property type="status" value="NOT_ANNOTATED_CDS"/>
    <property type="molecule type" value="Genomic_DNA"/>
</dbReference>
<proteinExistence type="predicted"/>
<evidence type="ECO:0000256" key="1">
    <source>
        <dbReference type="SAM" id="MobiDB-lite"/>
    </source>
</evidence>
<dbReference type="PANTHER" id="PTHR23227:SF85">
    <property type="entry name" value="CRANIOFACIAL DEVELOPMENT PROTEIN 2"/>
    <property type="match status" value="1"/>
</dbReference>
<dbReference type="SUPFAM" id="SSF56219">
    <property type="entry name" value="DNase I-like"/>
    <property type="match status" value="1"/>
</dbReference>
<dbReference type="InterPro" id="IPR027124">
    <property type="entry name" value="Swc5/CFDP1/2"/>
</dbReference>
<feature type="domain" description="Endonuclease/exonuclease/phosphatase" evidence="2">
    <location>
        <begin position="61"/>
        <end position="201"/>
    </location>
</feature>
<dbReference type="AlphaFoldDB" id="W5NNM4"/>
<dbReference type="Pfam" id="PF03372">
    <property type="entry name" value="Exo_endo_phos"/>
    <property type="match status" value="1"/>
</dbReference>
<dbReference type="HOGENOM" id="CLU_000680_8_2_1"/>
<evidence type="ECO:0000313" key="3">
    <source>
        <dbReference type="Ensembl" id="ENSLOCP00000022233.1"/>
    </source>
</evidence>
<organism evidence="3 4">
    <name type="scientific">Lepisosteus oculatus</name>
    <name type="common">Spotted gar</name>
    <dbReference type="NCBI Taxonomy" id="7918"/>
    <lineage>
        <taxon>Eukaryota</taxon>
        <taxon>Metazoa</taxon>
        <taxon>Chordata</taxon>
        <taxon>Craniata</taxon>
        <taxon>Vertebrata</taxon>
        <taxon>Euteleostomi</taxon>
        <taxon>Actinopterygii</taxon>
        <taxon>Neopterygii</taxon>
        <taxon>Holostei</taxon>
        <taxon>Semionotiformes</taxon>
        <taxon>Lepisosteidae</taxon>
        <taxon>Lepisosteus</taxon>
    </lineage>
</organism>
<reference evidence="4" key="1">
    <citation type="submission" date="2011-12" db="EMBL/GenBank/DDBJ databases">
        <title>The Draft Genome of Lepisosteus oculatus.</title>
        <authorList>
            <consortium name="The Broad Institute Genome Assembly &amp; Analysis Group"/>
            <consortium name="Computational R&amp;D Group"/>
            <consortium name="and Sequencing Platform"/>
            <person name="Di Palma F."/>
            <person name="Alfoldi J."/>
            <person name="Johnson J."/>
            <person name="Berlin A."/>
            <person name="Gnerre S."/>
            <person name="Jaffe D."/>
            <person name="MacCallum I."/>
            <person name="Young S."/>
            <person name="Walker B.J."/>
            <person name="Lander E.S."/>
            <person name="Lindblad-Toh K."/>
        </authorList>
    </citation>
    <scope>NUCLEOTIDE SEQUENCE [LARGE SCALE GENOMIC DNA]</scope>
</reference>
<keyword evidence="4" id="KW-1185">Reference proteome</keyword>
<dbReference type="GO" id="GO:0003824">
    <property type="term" value="F:catalytic activity"/>
    <property type="evidence" value="ECO:0007669"/>
    <property type="project" value="InterPro"/>
</dbReference>
<dbReference type="OMA" id="XMEHINI"/>
<dbReference type="GeneTree" id="ENSGT00940000163895"/>
<dbReference type="InParanoid" id="W5NNM4"/>
<dbReference type="InterPro" id="IPR005135">
    <property type="entry name" value="Endo/exonuclease/phosphatase"/>
</dbReference>
<dbReference type="Proteomes" id="UP000018468">
    <property type="component" value="Linkage group LG9"/>
</dbReference>
<dbReference type="Ensembl" id="ENSLOCT00000022274.1">
    <property type="protein sequence ID" value="ENSLOCP00000022233.1"/>
    <property type="gene ID" value="ENSLOCG00000018132.1"/>
</dbReference>
<reference evidence="3" key="3">
    <citation type="submission" date="2025-09" db="UniProtKB">
        <authorList>
            <consortium name="Ensembl"/>
        </authorList>
    </citation>
    <scope>IDENTIFICATION</scope>
</reference>
<dbReference type="InterPro" id="IPR036691">
    <property type="entry name" value="Endo/exonu/phosph_ase_sf"/>
</dbReference>
<evidence type="ECO:0000259" key="2">
    <source>
        <dbReference type="Pfam" id="PF03372"/>
    </source>
</evidence>
<protein>
    <recommendedName>
        <fullName evidence="2">Endonuclease/exonuclease/phosphatase domain-containing protein</fullName>
    </recommendedName>
</protein>
<name>W5NNM4_LEPOC</name>
<sequence>NGGPRRPAGIQKATGEEQGSFASNQGFYDANGGKPSGSPDADAACDERKNLRCTKTHKISTWNVHRMSQRKLDIIKREMIRLNIDLLGISELHWKDKGHFNLDDFSVYYSGHQELRRNGVALIAHKNIAHAVESYTTISNRMMAIRIRGKPLNVTVLQVYAPTTDAPEDEREQFYAKIEEALEQVPKKDIIYIMGNFNAKVASQEEANIIGRCGLGERNEAGNRLVQFCHENHLRVSQQ</sequence>
<dbReference type="STRING" id="7918.ENSLOCP00000022233"/>
<reference evidence="3" key="2">
    <citation type="submission" date="2025-08" db="UniProtKB">
        <authorList>
            <consortium name="Ensembl"/>
        </authorList>
    </citation>
    <scope>IDENTIFICATION</scope>
</reference>
<accession>W5NNM4</accession>
<dbReference type="PANTHER" id="PTHR23227">
    <property type="entry name" value="BUCENTAUR RELATED"/>
    <property type="match status" value="1"/>
</dbReference>
<evidence type="ECO:0000313" key="4">
    <source>
        <dbReference type="Proteomes" id="UP000018468"/>
    </source>
</evidence>
<feature type="region of interest" description="Disordered" evidence="1">
    <location>
        <begin position="1"/>
        <end position="43"/>
    </location>
</feature>
<dbReference type="Gene3D" id="3.60.10.10">
    <property type="entry name" value="Endonuclease/exonuclease/phosphatase"/>
    <property type="match status" value="1"/>
</dbReference>
<dbReference type="CDD" id="cd09076">
    <property type="entry name" value="L1-EN"/>
    <property type="match status" value="1"/>
</dbReference>
<dbReference type="eggNOG" id="ENOG502S8X7">
    <property type="taxonomic scope" value="Eukaryota"/>
</dbReference>